<keyword evidence="1" id="KW-0677">Repeat</keyword>
<evidence type="ECO:0000256" key="1">
    <source>
        <dbReference type="ARBA" id="ARBA00022737"/>
    </source>
</evidence>
<dbReference type="GeneID" id="37227599"/>
<accession>A0A395GZ22</accession>
<dbReference type="SUPFAM" id="SSF52540">
    <property type="entry name" value="P-loop containing nucleoside triphosphate hydrolases"/>
    <property type="match status" value="1"/>
</dbReference>
<gene>
    <name evidence="4" type="ORF">BO80DRAFT_465655</name>
</gene>
<sequence>MADPLSIIAFVVQAIDVATEVYRYGKEVKDAHNEIRELFGELFALKAILEQIEKNQQGALGYDPHAPQSMSSKPFQDAMREASTVLKEILDDLESRQAKGTSVWRHLGWPERKAQLKENIARLERLKTYFILVMMNDKSLVDRKITSSIDLLTDMGKEIKLNNQRELQQKVNDWICPVDVESTHRRALSLHQSGTGLWFINGPFRQWFSGEDGSRLLYLQGRSGSGKTVLCATAIEEAQMVAKNMQQPGAHVVYFYCSFQHSASQSLANLLGAMLAQLSHSFPEISGELNTYFQRKSPPTPDNLIQLLLKYGSRVLKLYIFVDAINETDETDNILKSLMAIMERAHNVYVMATSTSPPSTPGKIQLVKETMKPSSNRDDIRAFVNLQLELQPALRRLPSQTKAHISELLTSKSDGMFRYVRCQIDLLGAQKTGRGVLRALVVMPEDLNGTYEVILGRISSHDRDLAREALTWLTYSRQALTLPALNEALVLEKGDKYLDDDCRLINPDVILEICQGLVVFDDANSIVTLAHSSVKAFLTSDAIQHGPAAFFALKEIEATRHIFHKCLTYLMFDAFQVPCGSQRQLEERIDQFPLYASAAEAWGLLCGTEAPTGFKLSSSELDEIIVFMSGSNFRSWIQILLREATGKPTGLSKLGPAWTLPADEMALQPLQSQPIEGNSQS</sequence>
<name>A0A395GZ22_9EURO</name>
<dbReference type="Pfam" id="PF24883">
    <property type="entry name" value="NPHP3_N"/>
    <property type="match status" value="1"/>
</dbReference>
<dbReference type="Proteomes" id="UP000249402">
    <property type="component" value="Unassembled WGS sequence"/>
</dbReference>
<dbReference type="InterPro" id="IPR027417">
    <property type="entry name" value="P-loop_NTPase"/>
</dbReference>
<dbReference type="Pfam" id="PF22939">
    <property type="entry name" value="WHD_GPIID"/>
    <property type="match status" value="1"/>
</dbReference>
<dbReference type="VEuPathDB" id="FungiDB:BO80DRAFT_465655"/>
<proteinExistence type="predicted"/>
<organism evidence="4 5">
    <name type="scientific">Aspergillus ibericus CBS 121593</name>
    <dbReference type="NCBI Taxonomy" id="1448316"/>
    <lineage>
        <taxon>Eukaryota</taxon>
        <taxon>Fungi</taxon>
        <taxon>Dikarya</taxon>
        <taxon>Ascomycota</taxon>
        <taxon>Pezizomycotina</taxon>
        <taxon>Eurotiomycetes</taxon>
        <taxon>Eurotiomycetidae</taxon>
        <taxon>Eurotiales</taxon>
        <taxon>Aspergillaceae</taxon>
        <taxon>Aspergillus</taxon>
        <taxon>Aspergillus subgen. Circumdati</taxon>
    </lineage>
</organism>
<dbReference type="OrthoDB" id="1577640at2759"/>
<keyword evidence="5" id="KW-1185">Reference proteome</keyword>
<dbReference type="STRING" id="1448316.A0A395GZ22"/>
<evidence type="ECO:0000313" key="4">
    <source>
        <dbReference type="EMBL" id="RAK99927.1"/>
    </source>
</evidence>
<protein>
    <recommendedName>
        <fullName evidence="6">NACHT domain-containing protein</fullName>
    </recommendedName>
</protein>
<dbReference type="InterPro" id="IPR054471">
    <property type="entry name" value="GPIID_WHD"/>
</dbReference>
<dbReference type="PANTHER" id="PTHR10039:SF16">
    <property type="entry name" value="GPI INOSITOL-DEACYLASE"/>
    <property type="match status" value="1"/>
</dbReference>
<dbReference type="PANTHER" id="PTHR10039">
    <property type="entry name" value="AMELOGENIN"/>
    <property type="match status" value="1"/>
</dbReference>
<dbReference type="InterPro" id="IPR056884">
    <property type="entry name" value="NPHP3-like_N"/>
</dbReference>
<feature type="domain" description="GPI inositol-deacylase winged helix" evidence="2">
    <location>
        <begin position="460"/>
        <end position="544"/>
    </location>
</feature>
<evidence type="ECO:0000259" key="2">
    <source>
        <dbReference type="Pfam" id="PF22939"/>
    </source>
</evidence>
<dbReference type="GO" id="GO:0007166">
    <property type="term" value="P:cell surface receptor signaling pathway"/>
    <property type="evidence" value="ECO:0007669"/>
    <property type="project" value="InterPro"/>
</dbReference>
<evidence type="ECO:0000259" key="3">
    <source>
        <dbReference type="Pfam" id="PF24883"/>
    </source>
</evidence>
<dbReference type="EMBL" id="KZ824443">
    <property type="protein sequence ID" value="RAK99927.1"/>
    <property type="molecule type" value="Genomic_DNA"/>
</dbReference>
<feature type="domain" description="Nephrocystin 3-like N-terminal" evidence="3">
    <location>
        <begin position="194"/>
        <end position="354"/>
    </location>
</feature>
<dbReference type="AlphaFoldDB" id="A0A395GZ22"/>
<dbReference type="InterPro" id="IPR036537">
    <property type="entry name" value="Adaptor_Cbl_N_dom_sf"/>
</dbReference>
<dbReference type="RefSeq" id="XP_025574255.1">
    <property type="nucleotide sequence ID" value="XM_025722734.1"/>
</dbReference>
<reference evidence="4 5" key="1">
    <citation type="submission" date="2018-02" db="EMBL/GenBank/DDBJ databases">
        <title>The genomes of Aspergillus section Nigri reveals drivers in fungal speciation.</title>
        <authorList>
            <consortium name="DOE Joint Genome Institute"/>
            <person name="Vesth T.C."/>
            <person name="Nybo J."/>
            <person name="Theobald S."/>
            <person name="Brandl J."/>
            <person name="Frisvad J.C."/>
            <person name="Nielsen K.F."/>
            <person name="Lyhne E.K."/>
            <person name="Kogle M.E."/>
            <person name="Kuo A."/>
            <person name="Riley R."/>
            <person name="Clum A."/>
            <person name="Nolan M."/>
            <person name="Lipzen A."/>
            <person name="Salamov A."/>
            <person name="Henrissat B."/>
            <person name="Wiebenga A."/>
            <person name="De vries R.P."/>
            <person name="Grigoriev I.V."/>
            <person name="Mortensen U.H."/>
            <person name="Andersen M.R."/>
            <person name="Baker S.E."/>
        </authorList>
    </citation>
    <scope>NUCLEOTIDE SEQUENCE [LARGE SCALE GENOMIC DNA]</scope>
    <source>
        <strain evidence="4 5">CBS 121593</strain>
    </source>
</reference>
<dbReference type="Gene3D" id="3.40.50.300">
    <property type="entry name" value="P-loop containing nucleotide triphosphate hydrolases"/>
    <property type="match status" value="1"/>
</dbReference>
<evidence type="ECO:0000313" key="5">
    <source>
        <dbReference type="Proteomes" id="UP000249402"/>
    </source>
</evidence>
<evidence type="ECO:0008006" key="6">
    <source>
        <dbReference type="Google" id="ProtNLM"/>
    </source>
</evidence>
<dbReference type="Gene3D" id="1.20.930.20">
    <property type="entry name" value="Adaptor protein Cbl, N-terminal domain"/>
    <property type="match status" value="1"/>
</dbReference>